<name>A0A7X6DUT6_9BACT</name>
<dbReference type="Pfam" id="PF10025">
    <property type="entry name" value="DUF2267"/>
    <property type="match status" value="1"/>
</dbReference>
<reference evidence="1 2" key="1">
    <citation type="journal article" date="2020" name="Nature">
        <title>Bacterial chemolithoautotrophy via manganese oxidation.</title>
        <authorList>
            <person name="Yu H."/>
            <person name="Leadbetter J.R."/>
        </authorList>
    </citation>
    <scope>NUCLEOTIDE SEQUENCE [LARGE SCALE GENOMIC DNA]</scope>
    <source>
        <strain evidence="1 2">Mn-1</strain>
    </source>
</reference>
<sequence>MNKVTFVRKVQDALEKRIHLDRDRTERMIGAVFSALSARLTPEEGEQFIAQLPTELKALWYHEVATRLGQGEKEVVKLSKDQFLDKIQTEGHLASAADAEFIARCVIHVLKEAISPGEVQDAVAQLPSDLKAWVLAA</sequence>
<organism evidence="1 2">
    <name type="scientific">Candidatus Manganitrophus noduliformans</name>
    <dbReference type="NCBI Taxonomy" id="2606439"/>
    <lineage>
        <taxon>Bacteria</taxon>
        <taxon>Pseudomonadati</taxon>
        <taxon>Nitrospirota</taxon>
        <taxon>Nitrospiria</taxon>
        <taxon>Candidatus Troglogloeales</taxon>
        <taxon>Candidatus Manganitrophaceae</taxon>
        <taxon>Candidatus Manganitrophus</taxon>
    </lineage>
</organism>
<evidence type="ECO:0000313" key="1">
    <source>
        <dbReference type="EMBL" id="NKE73805.1"/>
    </source>
</evidence>
<protein>
    <submittedName>
        <fullName evidence="1">DUF2267 domain-containing protein</fullName>
    </submittedName>
</protein>
<dbReference type="EMBL" id="VTOW01000013">
    <property type="protein sequence ID" value="NKE73805.1"/>
    <property type="molecule type" value="Genomic_DNA"/>
</dbReference>
<accession>A0A7X6DUT6</accession>
<dbReference type="AlphaFoldDB" id="A0A7X6DUT6"/>
<dbReference type="InterPro" id="IPR038282">
    <property type="entry name" value="DUF2267_sf"/>
</dbReference>
<dbReference type="Gene3D" id="1.10.490.110">
    <property type="entry name" value="Uncharacterized conserved protein DUF2267"/>
    <property type="match status" value="1"/>
</dbReference>
<dbReference type="Proteomes" id="UP000534783">
    <property type="component" value="Unassembled WGS sequence"/>
</dbReference>
<proteinExistence type="predicted"/>
<keyword evidence="2" id="KW-1185">Reference proteome</keyword>
<evidence type="ECO:0000313" key="2">
    <source>
        <dbReference type="Proteomes" id="UP000534783"/>
    </source>
</evidence>
<comment type="caution">
    <text evidence="1">The sequence shown here is derived from an EMBL/GenBank/DDBJ whole genome shotgun (WGS) entry which is preliminary data.</text>
</comment>
<dbReference type="RefSeq" id="WP_168063769.1">
    <property type="nucleotide sequence ID" value="NZ_VTOW01000013.1"/>
</dbReference>
<dbReference type="InterPro" id="IPR018727">
    <property type="entry name" value="DUF2267"/>
</dbReference>
<gene>
    <name evidence="1" type="ORF">MNODULE_23935</name>
</gene>